<comment type="caution">
    <text evidence="1">The sequence shown here is derived from an EMBL/GenBank/DDBJ whole genome shotgun (WGS) entry which is preliminary data.</text>
</comment>
<protein>
    <submittedName>
        <fullName evidence="1">5149_t:CDS:1</fullName>
    </submittedName>
</protein>
<name>A0A9N9GUQ5_9GLOM</name>
<keyword evidence="2" id="KW-1185">Reference proteome</keyword>
<evidence type="ECO:0000313" key="1">
    <source>
        <dbReference type="EMBL" id="CAG8635851.1"/>
    </source>
</evidence>
<organism evidence="1 2">
    <name type="scientific">Ambispora gerdemannii</name>
    <dbReference type="NCBI Taxonomy" id="144530"/>
    <lineage>
        <taxon>Eukaryota</taxon>
        <taxon>Fungi</taxon>
        <taxon>Fungi incertae sedis</taxon>
        <taxon>Mucoromycota</taxon>
        <taxon>Glomeromycotina</taxon>
        <taxon>Glomeromycetes</taxon>
        <taxon>Archaeosporales</taxon>
        <taxon>Ambisporaceae</taxon>
        <taxon>Ambispora</taxon>
    </lineage>
</organism>
<evidence type="ECO:0000313" key="2">
    <source>
        <dbReference type="Proteomes" id="UP000789831"/>
    </source>
</evidence>
<reference evidence="1" key="1">
    <citation type="submission" date="2021-06" db="EMBL/GenBank/DDBJ databases">
        <authorList>
            <person name="Kallberg Y."/>
            <person name="Tangrot J."/>
            <person name="Rosling A."/>
        </authorList>
    </citation>
    <scope>NUCLEOTIDE SEQUENCE</scope>
    <source>
        <strain evidence="1">MT106</strain>
    </source>
</reference>
<sequence length="56" mass="6002">FPLGPFEPTTNTSSSSALNVKQEAVVIRNCTRELCAYASIFTVSILYMACAITACP</sequence>
<gene>
    <name evidence="1" type="ORF">AGERDE_LOCUS10741</name>
</gene>
<accession>A0A9N9GUQ5</accession>
<dbReference type="EMBL" id="CAJVPL010003619">
    <property type="protein sequence ID" value="CAG8635851.1"/>
    <property type="molecule type" value="Genomic_DNA"/>
</dbReference>
<proteinExistence type="predicted"/>
<dbReference type="AlphaFoldDB" id="A0A9N9GUQ5"/>
<feature type="non-terminal residue" evidence="1">
    <location>
        <position position="1"/>
    </location>
</feature>
<dbReference type="Proteomes" id="UP000789831">
    <property type="component" value="Unassembled WGS sequence"/>
</dbReference>